<keyword evidence="1" id="KW-1133">Transmembrane helix</keyword>
<keyword evidence="1" id="KW-0472">Membrane</keyword>
<accession>A0A6M3LFC5</accession>
<name>A0A6M3LFC5_9ZZZZ</name>
<evidence type="ECO:0000256" key="1">
    <source>
        <dbReference type="SAM" id="Phobius"/>
    </source>
</evidence>
<proteinExistence type="predicted"/>
<feature type="transmembrane region" description="Helical" evidence="1">
    <location>
        <begin position="6"/>
        <end position="27"/>
    </location>
</feature>
<protein>
    <submittedName>
        <fullName evidence="2">Uncharacterized protein</fullName>
    </submittedName>
</protein>
<sequence>MDNSTVISIILGVVTLTFTMIVNYFAFVSKTNGRLTRLESRVDVFWKVLEPHLANIIHSPTHPRRDKLVDKLVNKSLTDGEDVELKQLLRECLDDCRQDQKLAASLLLARVESITDWKFRKKEGIKERISQARSKLSEHFKYL</sequence>
<dbReference type="AlphaFoldDB" id="A0A6M3LFC5"/>
<keyword evidence="1" id="KW-0812">Transmembrane</keyword>
<dbReference type="EMBL" id="MT143010">
    <property type="protein sequence ID" value="QJA91748.1"/>
    <property type="molecule type" value="Genomic_DNA"/>
</dbReference>
<gene>
    <name evidence="2" type="ORF">MM415B03263_0017</name>
</gene>
<evidence type="ECO:0000313" key="2">
    <source>
        <dbReference type="EMBL" id="QJA91748.1"/>
    </source>
</evidence>
<reference evidence="2" key="1">
    <citation type="submission" date="2020-03" db="EMBL/GenBank/DDBJ databases">
        <title>The deep terrestrial virosphere.</title>
        <authorList>
            <person name="Holmfeldt K."/>
            <person name="Nilsson E."/>
            <person name="Simone D."/>
            <person name="Lopez-Fernandez M."/>
            <person name="Wu X."/>
            <person name="de Brujin I."/>
            <person name="Lundin D."/>
            <person name="Andersson A."/>
            <person name="Bertilsson S."/>
            <person name="Dopson M."/>
        </authorList>
    </citation>
    <scope>NUCLEOTIDE SEQUENCE</scope>
    <source>
        <strain evidence="2">MM415B03263</strain>
    </source>
</reference>
<organism evidence="2">
    <name type="scientific">viral metagenome</name>
    <dbReference type="NCBI Taxonomy" id="1070528"/>
    <lineage>
        <taxon>unclassified sequences</taxon>
        <taxon>metagenomes</taxon>
        <taxon>organismal metagenomes</taxon>
    </lineage>
</organism>